<feature type="transmembrane region" description="Helical" evidence="4">
    <location>
        <begin position="166"/>
        <end position="186"/>
    </location>
</feature>
<proteinExistence type="predicted"/>
<evidence type="ECO:0000256" key="4">
    <source>
        <dbReference type="SAM" id="Phobius"/>
    </source>
</evidence>
<keyword evidence="7" id="KW-1185">Reference proteome</keyword>
<keyword evidence="1 4" id="KW-0812">Transmembrane</keyword>
<dbReference type="EMBL" id="JAVDBT010000003">
    <property type="protein sequence ID" value="MDQ2065562.1"/>
    <property type="molecule type" value="Genomic_DNA"/>
</dbReference>
<dbReference type="SUPFAM" id="SSF103473">
    <property type="entry name" value="MFS general substrate transporter"/>
    <property type="match status" value="1"/>
</dbReference>
<feature type="transmembrane region" description="Helical" evidence="4">
    <location>
        <begin position="99"/>
        <end position="123"/>
    </location>
</feature>
<feature type="transmembrane region" description="Helical" evidence="4">
    <location>
        <begin position="371"/>
        <end position="393"/>
    </location>
</feature>
<dbReference type="InterPro" id="IPR020846">
    <property type="entry name" value="MFS_dom"/>
</dbReference>
<evidence type="ECO:0000313" key="6">
    <source>
        <dbReference type="EMBL" id="MDQ2065562.1"/>
    </source>
</evidence>
<feature type="transmembrane region" description="Helical" evidence="4">
    <location>
        <begin position="303"/>
        <end position="327"/>
    </location>
</feature>
<evidence type="ECO:0000256" key="2">
    <source>
        <dbReference type="ARBA" id="ARBA00022989"/>
    </source>
</evidence>
<dbReference type="PANTHER" id="PTHR23534">
    <property type="entry name" value="MFS PERMEASE"/>
    <property type="match status" value="1"/>
</dbReference>
<feature type="transmembrane region" description="Helical" evidence="4">
    <location>
        <begin position="12"/>
        <end position="33"/>
    </location>
</feature>
<evidence type="ECO:0000256" key="3">
    <source>
        <dbReference type="ARBA" id="ARBA00023136"/>
    </source>
</evidence>
<dbReference type="Gene3D" id="1.20.1250.20">
    <property type="entry name" value="MFS general substrate transporter like domains"/>
    <property type="match status" value="1"/>
</dbReference>
<dbReference type="RefSeq" id="WP_306679350.1">
    <property type="nucleotide sequence ID" value="NZ_JAVDBT010000003.1"/>
</dbReference>
<keyword evidence="2 4" id="KW-1133">Transmembrane helix</keyword>
<comment type="caution">
    <text evidence="6">The sequence shown here is derived from an EMBL/GenBank/DDBJ whole genome shotgun (WGS) entry which is preliminary data.</text>
</comment>
<accession>A0ABU0VV08</accession>
<dbReference type="InterPro" id="IPR036259">
    <property type="entry name" value="MFS_trans_sf"/>
</dbReference>
<feature type="transmembrane region" description="Helical" evidence="4">
    <location>
        <begin position="339"/>
        <end position="359"/>
    </location>
</feature>
<reference evidence="6 7" key="1">
    <citation type="submission" date="2023-08" db="EMBL/GenBank/DDBJ databases">
        <title>Characterization of two Paracoccaceae strains isolated from Phycosphere and proposal of Xinfangfangia lacusdiani sp. nov.</title>
        <authorList>
            <person name="Deng Y."/>
            <person name="Zhang Y.Q."/>
        </authorList>
    </citation>
    <scope>NUCLEOTIDE SEQUENCE [LARGE SCALE GENOMIC DNA]</scope>
    <source>
        <strain evidence="6 7">CPCC 101601</strain>
    </source>
</reference>
<feature type="transmembrane region" description="Helical" evidence="4">
    <location>
        <begin position="135"/>
        <end position="154"/>
    </location>
</feature>
<sequence length="400" mass="41322">MSDAIAKRNVAVLVAAQAIIGAQLPIIFTIGGLAGSTLAPNACWATLPISCTVIGSMLSATPLSAFMQRFGRAWGFTLGAAGGAIGAALGALALYNASFVLFCIAALFTGIYMSAQGFFRFAAADTASEAFRPKAISWVMAGGLFSAVIGPQIVKLTSDAMVVPFLGTYLAVVGLNLLGVVLFFFLRIPKPQAQAAGAPKGRTIGALLRNPTIVVAMICATVSYALMNLVMTSSPLAVVGCGFAVSDASNIVTAHVLAMYAPSFFTGHLIARFGAERIIALGLMILAGAGAVAISGVELTHFFGALILLGLGWNFGFIGATTLLTSAQRPEERGRLQGVNDFVVFGGVTMASFSSGGLMNCSGGSVEAGWQAVNMAMLPFLVLAGGALIWLWLKPREHRV</sequence>
<dbReference type="InterPro" id="IPR011701">
    <property type="entry name" value="MFS"/>
</dbReference>
<gene>
    <name evidence="6" type="ORF">Q9295_04195</name>
</gene>
<protein>
    <submittedName>
        <fullName evidence="6">MFS transporter</fullName>
    </submittedName>
</protein>
<name>A0ABU0VV08_9RHOB</name>
<feature type="transmembrane region" description="Helical" evidence="4">
    <location>
        <begin position="207"/>
        <end position="231"/>
    </location>
</feature>
<dbReference type="Proteomes" id="UP001239680">
    <property type="component" value="Unassembled WGS sequence"/>
</dbReference>
<keyword evidence="3 4" id="KW-0472">Membrane</keyword>
<dbReference type="PROSITE" id="PS50850">
    <property type="entry name" value="MFS"/>
    <property type="match status" value="1"/>
</dbReference>
<dbReference type="PANTHER" id="PTHR23534:SF1">
    <property type="entry name" value="MAJOR FACILITATOR SUPERFAMILY PROTEIN"/>
    <property type="match status" value="1"/>
</dbReference>
<organism evidence="6 7">
    <name type="scientific">Pseudogemmobacter lacusdianii</name>
    <dbReference type="NCBI Taxonomy" id="3069608"/>
    <lineage>
        <taxon>Bacteria</taxon>
        <taxon>Pseudomonadati</taxon>
        <taxon>Pseudomonadota</taxon>
        <taxon>Alphaproteobacteria</taxon>
        <taxon>Rhodobacterales</taxon>
        <taxon>Paracoccaceae</taxon>
        <taxon>Pseudogemmobacter</taxon>
    </lineage>
</organism>
<feature type="domain" description="Major facilitator superfamily (MFS) profile" evidence="5">
    <location>
        <begin position="160"/>
        <end position="400"/>
    </location>
</feature>
<feature type="transmembrane region" description="Helical" evidence="4">
    <location>
        <begin position="73"/>
        <end position="93"/>
    </location>
</feature>
<feature type="transmembrane region" description="Helical" evidence="4">
    <location>
        <begin position="45"/>
        <end position="66"/>
    </location>
</feature>
<evidence type="ECO:0000259" key="5">
    <source>
        <dbReference type="PROSITE" id="PS50850"/>
    </source>
</evidence>
<evidence type="ECO:0000313" key="7">
    <source>
        <dbReference type="Proteomes" id="UP001239680"/>
    </source>
</evidence>
<evidence type="ECO:0000256" key="1">
    <source>
        <dbReference type="ARBA" id="ARBA00022692"/>
    </source>
</evidence>
<feature type="transmembrane region" description="Helical" evidence="4">
    <location>
        <begin position="278"/>
        <end position="297"/>
    </location>
</feature>
<dbReference type="Pfam" id="PF07690">
    <property type="entry name" value="MFS_1"/>
    <property type="match status" value="1"/>
</dbReference>
<feature type="transmembrane region" description="Helical" evidence="4">
    <location>
        <begin position="251"/>
        <end position="271"/>
    </location>
</feature>